<protein>
    <recommendedName>
        <fullName evidence="5">Secreted protein</fullName>
    </recommendedName>
</protein>
<proteinExistence type="predicted"/>
<reference evidence="3 4" key="1">
    <citation type="submission" date="2017-01" db="EMBL/GenBank/DDBJ databases">
        <authorList>
            <consortium name="Urmite Genomes"/>
        </authorList>
    </citation>
    <scope>NUCLEOTIDE SEQUENCE [LARGE SCALE GENOMIC DNA]</scope>
    <source>
        <strain evidence="3 4">AB308</strain>
    </source>
</reference>
<accession>A0A2U3NBQ2</accession>
<gene>
    <name evidence="3" type="ORF">MTAB308_2436</name>
</gene>
<evidence type="ECO:0000313" key="3">
    <source>
        <dbReference type="EMBL" id="SPM28946.1"/>
    </source>
</evidence>
<evidence type="ECO:0000313" key="4">
    <source>
        <dbReference type="Proteomes" id="UP000241595"/>
    </source>
</evidence>
<keyword evidence="2" id="KW-0732">Signal</keyword>
<feature type="region of interest" description="Disordered" evidence="1">
    <location>
        <begin position="32"/>
        <end position="58"/>
    </location>
</feature>
<feature type="signal peptide" evidence="2">
    <location>
        <begin position="1"/>
        <end position="29"/>
    </location>
</feature>
<name>A0A2U3NBQ2_9MYCO</name>
<sequence>MRCVPRRIAAIIGAGLLGVAILAGTPAHAEVTAQPAPGHFHPLQPPAAPPSDAKSDVQELLRQTSELDDQWNGLNPAQRNERLAALQQQATRVQGEVNDLPPEQKPEVQGMLTLAVIRLADILGKMRAAS</sequence>
<evidence type="ECO:0008006" key="5">
    <source>
        <dbReference type="Google" id="ProtNLM"/>
    </source>
</evidence>
<dbReference type="AlphaFoldDB" id="A0A2U3NBQ2"/>
<feature type="chain" id="PRO_5015756828" description="Secreted protein" evidence="2">
    <location>
        <begin position="30"/>
        <end position="130"/>
    </location>
</feature>
<dbReference type="EMBL" id="FTRV01000011">
    <property type="protein sequence ID" value="SPM28946.1"/>
    <property type="molecule type" value="Genomic_DNA"/>
</dbReference>
<dbReference type="Proteomes" id="UP000241595">
    <property type="component" value="Unassembled WGS sequence"/>
</dbReference>
<evidence type="ECO:0000256" key="2">
    <source>
        <dbReference type="SAM" id="SignalP"/>
    </source>
</evidence>
<evidence type="ECO:0000256" key="1">
    <source>
        <dbReference type="SAM" id="MobiDB-lite"/>
    </source>
</evidence>
<dbReference type="STRING" id="1841859.GCA_900157385_02432"/>
<organism evidence="3 4">
    <name type="scientific">Mycobacterium terramassiliense</name>
    <dbReference type="NCBI Taxonomy" id="1841859"/>
    <lineage>
        <taxon>Bacteria</taxon>
        <taxon>Bacillati</taxon>
        <taxon>Actinomycetota</taxon>
        <taxon>Actinomycetes</taxon>
        <taxon>Mycobacteriales</taxon>
        <taxon>Mycobacteriaceae</taxon>
        <taxon>Mycobacterium</taxon>
    </lineage>
</organism>
<keyword evidence="4" id="KW-1185">Reference proteome</keyword>